<organism evidence="5 6">
    <name type="scientific">Methylobacterium nodulans (strain LMG 21967 / CNCM I-2342 / ORS 2060)</name>
    <dbReference type="NCBI Taxonomy" id="460265"/>
    <lineage>
        <taxon>Bacteria</taxon>
        <taxon>Pseudomonadati</taxon>
        <taxon>Pseudomonadota</taxon>
        <taxon>Alphaproteobacteria</taxon>
        <taxon>Hyphomicrobiales</taxon>
        <taxon>Methylobacteriaceae</taxon>
        <taxon>Methylobacterium</taxon>
    </lineage>
</organism>
<proteinExistence type="predicted"/>
<evidence type="ECO:0000259" key="4">
    <source>
        <dbReference type="PROSITE" id="PS50110"/>
    </source>
</evidence>
<dbReference type="InterPro" id="IPR001789">
    <property type="entry name" value="Sig_transdc_resp-reg_receiver"/>
</dbReference>
<keyword evidence="1 3" id="KW-0597">Phosphoprotein</keyword>
<dbReference type="Proteomes" id="UP000008207">
    <property type="component" value="Plasmid pMNOD02"/>
</dbReference>
<dbReference type="InterPro" id="IPR050595">
    <property type="entry name" value="Bact_response_regulator"/>
</dbReference>
<gene>
    <name evidence="5" type="ordered locus">Mnod_8084</name>
</gene>
<dbReference type="KEGG" id="mno:Mnod_8084"/>
<dbReference type="PANTHER" id="PTHR44591:SF14">
    <property type="entry name" value="PROTEIN PILG"/>
    <property type="match status" value="1"/>
</dbReference>
<evidence type="ECO:0000256" key="3">
    <source>
        <dbReference type="PROSITE-ProRule" id="PRU00169"/>
    </source>
</evidence>
<dbReference type="Pfam" id="PF00072">
    <property type="entry name" value="Response_reg"/>
    <property type="match status" value="1"/>
</dbReference>
<protein>
    <submittedName>
        <fullName evidence="5">Response regulator receiver protein</fullName>
    </submittedName>
</protein>
<dbReference type="PANTHER" id="PTHR44591">
    <property type="entry name" value="STRESS RESPONSE REGULATOR PROTEIN 1"/>
    <property type="match status" value="1"/>
</dbReference>
<evidence type="ECO:0000313" key="6">
    <source>
        <dbReference type="Proteomes" id="UP000008207"/>
    </source>
</evidence>
<dbReference type="Gene3D" id="3.40.50.2300">
    <property type="match status" value="1"/>
</dbReference>
<accession>B8IX31</accession>
<dbReference type="EMBL" id="CP001351">
    <property type="protein sequence ID" value="ACL63072.1"/>
    <property type="molecule type" value="Genomic_DNA"/>
</dbReference>
<name>B8IX31_METNO</name>
<geneLocation type="plasmid" evidence="5 6">
    <name>pMNOD02</name>
</geneLocation>
<keyword evidence="2" id="KW-0902">Two-component regulatory system</keyword>
<feature type="modified residue" description="4-aspartylphosphate" evidence="3">
    <location>
        <position position="57"/>
    </location>
</feature>
<dbReference type="PROSITE" id="PS50110">
    <property type="entry name" value="RESPONSE_REGULATORY"/>
    <property type="match status" value="1"/>
</dbReference>
<dbReference type="GO" id="GO:0000160">
    <property type="term" value="P:phosphorelay signal transduction system"/>
    <property type="evidence" value="ECO:0007669"/>
    <property type="project" value="UniProtKB-KW"/>
</dbReference>
<feature type="domain" description="Response regulatory" evidence="4">
    <location>
        <begin position="8"/>
        <end position="121"/>
    </location>
</feature>
<dbReference type="RefSeq" id="WP_012631274.1">
    <property type="nucleotide sequence ID" value="NC_011887.1"/>
</dbReference>
<dbReference type="InterPro" id="IPR011006">
    <property type="entry name" value="CheY-like_superfamily"/>
</dbReference>
<dbReference type="SUPFAM" id="SSF52172">
    <property type="entry name" value="CheY-like"/>
    <property type="match status" value="1"/>
</dbReference>
<reference evidence="6" key="1">
    <citation type="submission" date="2009-01" db="EMBL/GenBank/DDBJ databases">
        <title>Complete sequence of plasmid 2 of Methylobacterium nodulans ORS 2060.</title>
        <authorList>
            <consortium name="US DOE Joint Genome Institute"/>
            <person name="Lucas S."/>
            <person name="Copeland A."/>
            <person name="Lapidus A."/>
            <person name="Glavina del Rio T."/>
            <person name="Dalin E."/>
            <person name="Tice H."/>
            <person name="Bruce D."/>
            <person name="Goodwin L."/>
            <person name="Pitluck S."/>
            <person name="Sims D."/>
            <person name="Brettin T."/>
            <person name="Detter J.C."/>
            <person name="Han C."/>
            <person name="Larimer F."/>
            <person name="Land M."/>
            <person name="Hauser L."/>
            <person name="Kyrpides N."/>
            <person name="Ivanova N."/>
            <person name="Marx C.J."/>
            <person name="Richardson P."/>
        </authorList>
    </citation>
    <scope>NUCLEOTIDE SEQUENCE [LARGE SCALE GENOMIC DNA]</scope>
    <source>
        <strain evidence="6">LMG 21967 / CNCM I-2342 / ORS 2060</strain>
        <plasmid evidence="6">Plasmid pMNOD02</plasmid>
    </source>
</reference>
<keyword evidence="6" id="KW-1185">Reference proteome</keyword>
<sequence>MPWNTALPIFIAEDDPALLNSLAFMLQGEGYRVVTFESGSELLSAFPGAKPGCVLLDYVMPGMSGLEVYHQLRERGVDVPVLLLTGHPDPSIRRRAREAGLPLIEKPLAQDLLSAIEAAASPLH</sequence>
<dbReference type="SMART" id="SM00448">
    <property type="entry name" value="REC"/>
    <property type="match status" value="1"/>
</dbReference>
<evidence type="ECO:0000313" key="5">
    <source>
        <dbReference type="EMBL" id="ACL63072.1"/>
    </source>
</evidence>
<keyword evidence="5" id="KW-0614">Plasmid</keyword>
<evidence type="ECO:0000256" key="1">
    <source>
        <dbReference type="ARBA" id="ARBA00022553"/>
    </source>
</evidence>
<dbReference type="HOGENOM" id="CLU_000445_69_8_5"/>
<evidence type="ECO:0000256" key="2">
    <source>
        <dbReference type="ARBA" id="ARBA00023012"/>
    </source>
</evidence>
<dbReference type="AlphaFoldDB" id="B8IX31"/>